<dbReference type="GO" id="GO:0047617">
    <property type="term" value="F:fatty acyl-CoA hydrolase activity"/>
    <property type="evidence" value="ECO:0007669"/>
    <property type="project" value="InterPro"/>
</dbReference>
<keyword evidence="2" id="KW-0378">Hydrolase</keyword>
<dbReference type="GO" id="GO:0006637">
    <property type="term" value="P:acyl-CoA metabolic process"/>
    <property type="evidence" value="ECO:0007669"/>
    <property type="project" value="InterPro"/>
</dbReference>
<dbReference type="AlphaFoldDB" id="A0A1L9RGF1"/>
<evidence type="ECO:0000313" key="5">
    <source>
        <dbReference type="EMBL" id="OJJ34016.1"/>
    </source>
</evidence>
<name>A0A1L9RGF1_ASPWE</name>
<dbReference type="InterPro" id="IPR042171">
    <property type="entry name" value="Acyl-CoA_hotdog"/>
</dbReference>
<dbReference type="InterPro" id="IPR029069">
    <property type="entry name" value="HotDog_dom_sf"/>
</dbReference>
<feature type="domain" description="Acyl-CoA thioesterase-like N-terminal HotDog" evidence="3">
    <location>
        <begin position="25"/>
        <end position="110"/>
    </location>
</feature>
<dbReference type="VEuPathDB" id="FungiDB:ASPWEDRAFT_742096"/>
<dbReference type="Pfam" id="PF20789">
    <property type="entry name" value="4HBT_3C"/>
    <property type="match status" value="1"/>
</dbReference>
<dbReference type="GO" id="GO:0005782">
    <property type="term" value="C:peroxisomal matrix"/>
    <property type="evidence" value="ECO:0007669"/>
    <property type="project" value="UniProtKB-SubCell"/>
</dbReference>
<dbReference type="GeneID" id="63755298"/>
<evidence type="ECO:0000259" key="4">
    <source>
        <dbReference type="Pfam" id="PF20789"/>
    </source>
</evidence>
<dbReference type="RefSeq" id="XP_040687692.1">
    <property type="nucleotide sequence ID" value="XM_040839450.1"/>
</dbReference>
<reference evidence="6" key="1">
    <citation type="journal article" date="2017" name="Genome Biol.">
        <title>Comparative genomics reveals high biological diversity and specific adaptations in the industrially and medically important fungal genus Aspergillus.</title>
        <authorList>
            <person name="de Vries R.P."/>
            <person name="Riley R."/>
            <person name="Wiebenga A."/>
            <person name="Aguilar-Osorio G."/>
            <person name="Amillis S."/>
            <person name="Uchima C.A."/>
            <person name="Anderluh G."/>
            <person name="Asadollahi M."/>
            <person name="Askin M."/>
            <person name="Barry K."/>
            <person name="Battaglia E."/>
            <person name="Bayram O."/>
            <person name="Benocci T."/>
            <person name="Braus-Stromeyer S.A."/>
            <person name="Caldana C."/>
            <person name="Canovas D."/>
            <person name="Cerqueira G.C."/>
            <person name="Chen F."/>
            <person name="Chen W."/>
            <person name="Choi C."/>
            <person name="Clum A."/>
            <person name="Dos Santos R.A."/>
            <person name="Damasio A.R."/>
            <person name="Diallinas G."/>
            <person name="Emri T."/>
            <person name="Fekete E."/>
            <person name="Flipphi M."/>
            <person name="Freyberg S."/>
            <person name="Gallo A."/>
            <person name="Gournas C."/>
            <person name="Habgood R."/>
            <person name="Hainaut M."/>
            <person name="Harispe M.L."/>
            <person name="Henrissat B."/>
            <person name="Hilden K.S."/>
            <person name="Hope R."/>
            <person name="Hossain A."/>
            <person name="Karabika E."/>
            <person name="Karaffa L."/>
            <person name="Karanyi Z."/>
            <person name="Krasevec N."/>
            <person name="Kuo A."/>
            <person name="Kusch H."/>
            <person name="LaButti K."/>
            <person name="Lagendijk E.L."/>
            <person name="Lapidus A."/>
            <person name="Levasseur A."/>
            <person name="Lindquist E."/>
            <person name="Lipzen A."/>
            <person name="Logrieco A.F."/>
            <person name="MacCabe A."/>
            <person name="Maekelae M.R."/>
            <person name="Malavazi I."/>
            <person name="Melin P."/>
            <person name="Meyer V."/>
            <person name="Mielnichuk N."/>
            <person name="Miskei M."/>
            <person name="Molnar A.P."/>
            <person name="Mule G."/>
            <person name="Ngan C.Y."/>
            <person name="Orejas M."/>
            <person name="Orosz E."/>
            <person name="Ouedraogo J.P."/>
            <person name="Overkamp K.M."/>
            <person name="Park H.-S."/>
            <person name="Perrone G."/>
            <person name="Piumi F."/>
            <person name="Punt P.J."/>
            <person name="Ram A.F."/>
            <person name="Ramon A."/>
            <person name="Rauscher S."/>
            <person name="Record E."/>
            <person name="Riano-Pachon D.M."/>
            <person name="Robert V."/>
            <person name="Roehrig J."/>
            <person name="Ruller R."/>
            <person name="Salamov A."/>
            <person name="Salih N.S."/>
            <person name="Samson R.A."/>
            <person name="Sandor E."/>
            <person name="Sanguinetti M."/>
            <person name="Schuetze T."/>
            <person name="Sepcic K."/>
            <person name="Shelest E."/>
            <person name="Sherlock G."/>
            <person name="Sophianopoulou V."/>
            <person name="Squina F.M."/>
            <person name="Sun H."/>
            <person name="Susca A."/>
            <person name="Todd R.B."/>
            <person name="Tsang A."/>
            <person name="Unkles S.E."/>
            <person name="van de Wiele N."/>
            <person name="van Rossen-Uffink D."/>
            <person name="Oliveira J.V."/>
            <person name="Vesth T.C."/>
            <person name="Visser J."/>
            <person name="Yu J.-H."/>
            <person name="Zhou M."/>
            <person name="Andersen M.R."/>
            <person name="Archer D.B."/>
            <person name="Baker S.E."/>
            <person name="Benoit I."/>
            <person name="Brakhage A.A."/>
            <person name="Braus G.H."/>
            <person name="Fischer R."/>
            <person name="Frisvad J.C."/>
            <person name="Goldman G.H."/>
            <person name="Houbraken J."/>
            <person name="Oakley B."/>
            <person name="Pocsi I."/>
            <person name="Scazzocchio C."/>
            <person name="Seiboth B."/>
            <person name="vanKuyk P.A."/>
            <person name="Wortman J."/>
            <person name="Dyer P.S."/>
            <person name="Grigoriev I.V."/>
        </authorList>
    </citation>
    <scope>NUCLEOTIDE SEQUENCE [LARGE SCALE GENOMIC DNA]</scope>
    <source>
        <strain evidence="6">DTO 134E9</strain>
    </source>
</reference>
<comment type="similarity">
    <text evidence="1">Belongs to the C/M/P thioester hydrolase family.</text>
</comment>
<dbReference type="Gene3D" id="2.40.160.210">
    <property type="entry name" value="Acyl-CoA thioesterase, double hotdog domain"/>
    <property type="match status" value="1"/>
</dbReference>
<dbReference type="SUPFAM" id="SSF54637">
    <property type="entry name" value="Thioesterase/thiol ester dehydrase-isomerase"/>
    <property type="match status" value="2"/>
</dbReference>
<evidence type="ECO:0008006" key="7">
    <source>
        <dbReference type="Google" id="ProtNLM"/>
    </source>
</evidence>
<protein>
    <recommendedName>
        <fullName evidence="7">Acyl-CoA thioesterase II</fullName>
    </recommendedName>
</protein>
<dbReference type="Pfam" id="PF13622">
    <property type="entry name" value="4HBT_3"/>
    <property type="match status" value="1"/>
</dbReference>
<dbReference type="Proteomes" id="UP000184383">
    <property type="component" value="Unassembled WGS sequence"/>
</dbReference>
<evidence type="ECO:0000259" key="3">
    <source>
        <dbReference type="Pfam" id="PF13622"/>
    </source>
</evidence>
<proteinExistence type="inferred from homology"/>
<dbReference type="InterPro" id="IPR003703">
    <property type="entry name" value="Acyl_CoA_thio"/>
</dbReference>
<dbReference type="PANTHER" id="PTHR11066">
    <property type="entry name" value="ACYL-COA THIOESTERASE"/>
    <property type="match status" value="1"/>
</dbReference>
<dbReference type="STRING" id="1073089.A0A1L9RGF1"/>
<evidence type="ECO:0000256" key="1">
    <source>
        <dbReference type="ARBA" id="ARBA00006538"/>
    </source>
</evidence>
<evidence type="ECO:0000256" key="2">
    <source>
        <dbReference type="ARBA" id="ARBA00022801"/>
    </source>
</evidence>
<organism evidence="5 6">
    <name type="scientific">Aspergillus wentii DTO 134E9</name>
    <dbReference type="NCBI Taxonomy" id="1073089"/>
    <lineage>
        <taxon>Eukaryota</taxon>
        <taxon>Fungi</taxon>
        <taxon>Dikarya</taxon>
        <taxon>Ascomycota</taxon>
        <taxon>Pezizomycotina</taxon>
        <taxon>Eurotiomycetes</taxon>
        <taxon>Eurotiomycetidae</taxon>
        <taxon>Eurotiales</taxon>
        <taxon>Aspergillaceae</taxon>
        <taxon>Aspergillus</taxon>
        <taxon>Aspergillus subgen. Cremei</taxon>
    </lineage>
</organism>
<keyword evidence="6" id="KW-1185">Reference proteome</keyword>
<dbReference type="CDD" id="cd03445">
    <property type="entry name" value="Thioesterase_II_repeat2"/>
    <property type="match status" value="1"/>
</dbReference>
<dbReference type="GO" id="GO:0009062">
    <property type="term" value="P:fatty acid catabolic process"/>
    <property type="evidence" value="ECO:0007669"/>
    <property type="project" value="TreeGrafter"/>
</dbReference>
<dbReference type="InterPro" id="IPR049449">
    <property type="entry name" value="TesB_ACOT8-like_N"/>
</dbReference>
<evidence type="ECO:0000313" key="6">
    <source>
        <dbReference type="Proteomes" id="UP000184383"/>
    </source>
</evidence>
<accession>A0A1L9RGF1</accession>
<dbReference type="InterPro" id="IPR049450">
    <property type="entry name" value="ACOT8-like_C"/>
</dbReference>
<gene>
    <name evidence="5" type="ORF">ASPWEDRAFT_742096</name>
</gene>
<dbReference type="OrthoDB" id="68328at2759"/>
<dbReference type="EMBL" id="KV878213">
    <property type="protein sequence ID" value="OJJ34016.1"/>
    <property type="molecule type" value="Genomic_DNA"/>
</dbReference>
<dbReference type="PANTHER" id="PTHR11066:SF34">
    <property type="entry name" value="ACYL-COENZYME A THIOESTERASE 8"/>
    <property type="match status" value="1"/>
</dbReference>
<dbReference type="CDD" id="cd03444">
    <property type="entry name" value="Thioesterase_II_repeat1"/>
    <property type="match status" value="1"/>
</dbReference>
<feature type="domain" description="Acyl-CoA thioesterase-like C-terminal" evidence="4">
    <location>
        <begin position="142"/>
        <end position="302"/>
    </location>
</feature>
<sequence>MNQSTLDTQLQIDPLNDNVFITKHPLWRPSGARGIFGGVTIAQSLKAAQLTVPTDMNAHSMHCCFVSAGSASIPITYHVERVRDGRSFSNRSVKAIQNQRTIFLAMISFTRTETGKFIEHVERMPHLPAPPKENTTNEPATPYINHSVGILNNASPPSDKRIHQWIKARGAVSETNHLASLAFMSDSYFLAAIPHVHNIWHFVDPPLTEFYGPGPAHAARYPYARVQRPHLGERCDGPDKRVGMMVSLDHTIYFHHPRGFSPEEWILSELQTHWAGDGRGVIMQKMWTREGVLIATCVQEVCFLLLLLVDFANLYLSGNCPTRRTRKESPLIDHDIDEWR</sequence>